<sequence length="91" mass="10227">MHISNNRRNGPEHGDDSVSILNDVCGAPSRHNPGEGVKHNCAKCKPPLPYTFEHMRKPGASLGSNYRRGHFWRAPNLEIKVNTTNNNEPQR</sequence>
<gene>
    <name evidence="1" type="ORF">ZHAS_00012588</name>
</gene>
<proteinExistence type="predicted"/>
<organism evidence="1">
    <name type="scientific">Anopheles sinensis</name>
    <name type="common">Mosquito</name>
    <dbReference type="NCBI Taxonomy" id="74873"/>
    <lineage>
        <taxon>Eukaryota</taxon>
        <taxon>Metazoa</taxon>
        <taxon>Ecdysozoa</taxon>
        <taxon>Arthropoda</taxon>
        <taxon>Hexapoda</taxon>
        <taxon>Insecta</taxon>
        <taxon>Pterygota</taxon>
        <taxon>Neoptera</taxon>
        <taxon>Endopterygota</taxon>
        <taxon>Diptera</taxon>
        <taxon>Nematocera</taxon>
        <taxon>Culicoidea</taxon>
        <taxon>Culicidae</taxon>
        <taxon>Anophelinae</taxon>
        <taxon>Anopheles</taxon>
    </lineage>
</organism>
<keyword evidence="3" id="KW-1185">Reference proteome</keyword>
<dbReference type="EMBL" id="KE525282">
    <property type="protein sequence ID" value="KFB44693.1"/>
    <property type="molecule type" value="Genomic_DNA"/>
</dbReference>
<dbReference type="AlphaFoldDB" id="A0A084W399"/>
<dbReference type="VEuPathDB" id="VectorBase:ASIC012588"/>
<name>A0A084W399_ANOSI</name>
<evidence type="ECO:0000313" key="3">
    <source>
        <dbReference type="Proteomes" id="UP000030765"/>
    </source>
</evidence>
<evidence type="ECO:0000313" key="1">
    <source>
        <dbReference type="EMBL" id="KFB44693.1"/>
    </source>
</evidence>
<reference evidence="2" key="2">
    <citation type="submission" date="2020-05" db="UniProtKB">
        <authorList>
            <consortium name="EnsemblMetazoa"/>
        </authorList>
    </citation>
    <scope>IDENTIFICATION</scope>
</reference>
<reference evidence="1 3" key="1">
    <citation type="journal article" date="2014" name="BMC Genomics">
        <title>Genome sequence of Anopheles sinensis provides insight into genetics basis of mosquito competence for malaria parasites.</title>
        <authorList>
            <person name="Zhou D."/>
            <person name="Zhang D."/>
            <person name="Ding G."/>
            <person name="Shi L."/>
            <person name="Hou Q."/>
            <person name="Ye Y."/>
            <person name="Xu Y."/>
            <person name="Zhou H."/>
            <person name="Xiong C."/>
            <person name="Li S."/>
            <person name="Yu J."/>
            <person name="Hong S."/>
            <person name="Yu X."/>
            <person name="Zou P."/>
            <person name="Chen C."/>
            <person name="Chang X."/>
            <person name="Wang W."/>
            <person name="Lv Y."/>
            <person name="Sun Y."/>
            <person name="Ma L."/>
            <person name="Shen B."/>
            <person name="Zhu C."/>
        </authorList>
    </citation>
    <scope>NUCLEOTIDE SEQUENCE [LARGE SCALE GENOMIC DNA]</scope>
</reference>
<dbReference type="Proteomes" id="UP000030765">
    <property type="component" value="Unassembled WGS sequence"/>
</dbReference>
<dbReference type="EMBL" id="ATLV01019875">
    <property type="status" value="NOT_ANNOTATED_CDS"/>
    <property type="molecule type" value="Genomic_DNA"/>
</dbReference>
<protein>
    <submittedName>
        <fullName evidence="1 2">Type I restriction-modification protein subunit M</fullName>
    </submittedName>
</protein>
<dbReference type="EnsemblMetazoa" id="ASIC012588-RA">
    <property type="protein sequence ID" value="ASIC012588-PA"/>
    <property type="gene ID" value="ASIC012588"/>
</dbReference>
<accession>A0A084W399</accession>
<evidence type="ECO:0000313" key="2">
    <source>
        <dbReference type="EnsemblMetazoa" id="ASIC012588-PA"/>
    </source>
</evidence>